<evidence type="ECO:0000256" key="3">
    <source>
        <dbReference type="SAM" id="SignalP"/>
    </source>
</evidence>
<accession>A0A369JB93</accession>
<organism evidence="4 5">
    <name type="scientific">Hypsizygus marmoreus</name>
    <name type="common">White beech mushroom</name>
    <name type="synonym">Agaricus marmoreus</name>
    <dbReference type="NCBI Taxonomy" id="39966"/>
    <lineage>
        <taxon>Eukaryota</taxon>
        <taxon>Fungi</taxon>
        <taxon>Dikarya</taxon>
        <taxon>Basidiomycota</taxon>
        <taxon>Agaricomycotina</taxon>
        <taxon>Agaricomycetes</taxon>
        <taxon>Agaricomycetidae</taxon>
        <taxon>Agaricales</taxon>
        <taxon>Tricholomatineae</taxon>
        <taxon>Lyophyllaceae</taxon>
        <taxon>Hypsizygus</taxon>
    </lineage>
</organism>
<dbReference type="EMBL" id="LUEZ02000080">
    <property type="protein sequence ID" value="RDB19379.1"/>
    <property type="molecule type" value="Genomic_DNA"/>
</dbReference>
<comment type="caution">
    <text evidence="4">The sequence shown here is derived from an EMBL/GenBank/DDBJ whole genome shotgun (WGS) entry which is preliminary data.</text>
</comment>
<dbReference type="Proteomes" id="UP000076154">
    <property type="component" value="Unassembled WGS sequence"/>
</dbReference>
<name>A0A369JB93_HYPMA</name>
<feature type="region of interest" description="Disordered" evidence="1">
    <location>
        <begin position="279"/>
        <end position="308"/>
    </location>
</feature>
<feature type="signal peptide" evidence="3">
    <location>
        <begin position="1"/>
        <end position="23"/>
    </location>
</feature>
<feature type="compositionally biased region" description="Basic and acidic residues" evidence="1">
    <location>
        <begin position="279"/>
        <end position="298"/>
    </location>
</feature>
<protein>
    <recommendedName>
        <fullName evidence="6">Mid2 domain-containing protein</fullName>
    </recommendedName>
</protein>
<proteinExistence type="predicted"/>
<gene>
    <name evidence="4" type="ORF">Hypma_013651</name>
</gene>
<dbReference type="CDD" id="cd12087">
    <property type="entry name" value="TM_EGFR-like"/>
    <property type="match status" value="1"/>
</dbReference>
<feature type="transmembrane region" description="Helical" evidence="2">
    <location>
        <begin position="213"/>
        <end position="237"/>
    </location>
</feature>
<keyword evidence="5" id="KW-1185">Reference proteome</keyword>
<sequence length="351" mass="38748">MSRCDRFPFKYLIIFMAIWPLRSVSLLLKQPVPGTGYSAILSNGPATVSWTEEPGDPKSITFEIQNNLTLDSWEFARNVDVALGTITRVLDDVSGKSVCFLRTFPGSGVELFAVNSISCRPLTLRENITHVYAESPLFTVAGVAVTTTYDLPSESHPDKAFDVPSRNPIPSSPPVTTTPQTQPLVAITSPLTSPTSSRTQIPPVTLSPKKTPVGAIVGSTIGGLTFLLLICALCFVLRRRNRPPKEALVVPLVHDQGYAQPLDKRGQLQQVLSEKAEAQRARERLQTDLERNRLEDRPPLASEGETETHLRRQMELMSHRILELEAQQRELEIYSANDQPPPNYSATAPSV</sequence>
<reference evidence="4" key="1">
    <citation type="submission" date="2018-04" db="EMBL/GenBank/DDBJ databases">
        <title>Whole genome sequencing of Hypsizygus marmoreus.</title>
        <authorList>
            <person name="Choi I.-G."/>
            <person name="Min B."/>
            <person name="Kim J.-G."/>
            <person name="Kim S."/>
            <person name="Oh Y.-L."/>
            <person name="Kong W.-S."/>
            <person name="Park H."/>
            <person name="Jeong J."/>
            <person name="Song E.-S."/>
        </authorList>
    </citation>
    <scope>NUCLEOTIDE SEQUENCE [LARGE SCALE GENOMIC DNA]</scope>
    <source>
        <strain evidence="4">51987-8</strain>
    </source>
</reference>
<keyword evidence="2" id="KW-1133">Transmembrane helix</keyword>
<evidence type="ECO:0000313" key="5">
    <source>
        <dbReference type="Proteomes" id="UP000076154"/>
    </source>
</evidence>
<feature type="region of interest" description="Disordered" evidence="1">
    <location>
        <begin position="155"/>
        <end position="182"/>
    </location>
</feature>
<dbReference type="OrthoDB" id="3057665at2759"/>
<dbReference type="InParanoid" id="A0A369JB93"/>
<evidence type="ECO:0000256" key="1">
    <source>
        <dbReference type="SAM" id="MobiDB-lite"/>
    </source>
</evidence>
<evidence type="ECO:0008006" key="6">
    <source>
        <dbReference type="Google" id="ProtNLM"/>
    </source>
</evidence>
<keyword evidence="3" id="KW-0732">Signal</keyword>
<evidence type="ECO:0000313" key="4">
    <source>
        <dbReference type="EMBL" id="RDB19379.1"/>
    </source>
</evidence>
<keyword evidence="2" id="KW-0812">Transmembrane</keyword>
<feature type="chain" id="PRO_5016968987" description="Mid2 domain-containing protein" evidence="3">
    <location>
        <begin position="24"/>
        <end position="351"/>
    </location>
</feature>
<dbReference type="AlphaFoldDB" id="A0A369JB93"/>
<keyword evidence="2" id="KW-0472">Membrane</keyword>
<evidence type="ECO:0000256" key="2">
    <source>
        <dbReference type="SAM" id="Phobius"/>
    </source>
</evidence>